<dbReference type="EMBL" id="POTX01000358">
    <property type="protein sequence ID" value="PZF85080.1"/>
    <property type="molecule type" value="Genomic_DNA"/>
</dbReference>
<dbReference type="InterPro" id="IPR038461">
    <property type="entry name" value="Schlafen_AlbA_2_dom_sf"/>
</dbReference>
<dbReference type="Proteomes" id="UP000248627">
    <property type="component" value="Unassembled WGS sequence"/>
</dbReference>
<dbReference type="Pfam" id="PF04326">
    <property type="entry name" value="SLFN_AlbA_2"/>
    <property type="match status" value="1"/>
</dbReference>
<accession>A0A2W2BIJ6</accession>
<gene>
    <name evidence="1" type="ORF">C1I93_28850</name>
</gene>
<dbReference type="AlphaFoldDB" id="A0A2W2BIJ6"/>
<sequence length="512" mass="57576">MAVIVEPVVSEEKLRSLLNEGGEHECLDFKTSSDLSVTYDLVALVKDIAAMLSNERGGYIVVGAEDNGAPAPGLTARHLQLFDESRVRAKIVKYLPEPFDFSVARHTIDGCPMVLLYVGASPKGFHIFSRNGDYELYDPQAKGGKRKGFEFRRGEVFVRRGTSSVVWEPNDRERLIEAIVARHKDQWRAEYRDELTAMINVRLSAHNLQQLPAAAMTWRLDPDAFDELTLELLRRQDLIPLRRALLQSVSDAAAIPDLPDFETLLHRVTSVAAQALTYQEQTWFTEAVQALTHIFERPGPSTDPAIALERRLLVAAHGYALGALAVRVKNWPAVRHIADRRIRGAEFDYYRNWFRYTIVNANQARVIDDRSPDIIGRAHNIVRETAALYADLPSGHDEILDSLCQFDALTGIVFLADSAGSGSPSYWPHFACYNHRRTEPIFIELATDDSMRQQIAGHDNDEVVANAMVRIDGLARRAGFQYDGWEGFAYTDNRDVLDYLNRHATSTAQVAL</sequence>
<keyword evidence="2" id="KW-1185">Reference proteome</keyword>
<proteinExistence type="predicted"/>
<evidence type="ECO:0000313" key="1">
    <source>
        <dbReference type="EMBL" id="PZF85080.1"/>
    </source>
</evidence>
<dbReference type="RefSeq" id="WP_181445375.1">
    <property type="nucleotide sequence ID" value="NZ_AP023358.1"/>
</dbReference>
<dbReference type="InterPro" id="IPR007421">
    <property type="entry name" value="Schlafen_AlbA_2_dom"/>
</dbReference>
<dbReference type="Gene3D" id="3.30.950.30">
    <property type="entry name" value="Schlafen, AAA domain"/>
    <property type="match status" value="1"/>
</dbReference>
<reference evidence="1 2" key="1">
    <citation type="submission" date="2018-01" db="EMBL/GenBank/DDBJ databases">
        <title>Draft genome sequence of Jishengella endophytica.</title>
        <authorList>
            <person name="Sahin N."/>
            <person name="Ay H."/>
            <person name="Saygin H."/>
        </authorList>
    </citation>
    <scope>NUCLEOTIDE SEQUENCE [LARGE SCALE GENOMIC DNA]</scope>
    <source>
        <strain evidence="1 2">DSM 45430</strain>
    </source>
</reference>
<organism evidence="1 2">
    <name type="scientific">Micromonospora endophytica</name>
    <dbReference type="NCBI Taxonomy" id="515350"/>
    <lineage>
        <taxon>Bacteria</taxon>
        <taxon>Bacillati</taxon>
        <taxon>Actinomycetota</taxon>
        <taxon>Actinomycetes</taxon>
        <taxon>Micromonosporales</taxon>
        <taxon>Micromonosporaceae</taxon>
        <taxon>Micromonospora</taxon>
    </lineage>
</organism>
<protein>
    <submittedName>
        <fullName evidence="1">Uncharacterized protein</fullName>
    </submittedName>
</protein>
<comment type="caution">
    <text evidence="1">The sequence shown here is derived from an EMBL/GenBank/DDBJ whole genome shotgun (WGS) entry which is preliminary data.</text>
</comment>
<evidence type="ECO:0000313" key="2">
    <source>
        <dbReference type="Proteomes" id="UP000248627"/>
    </source>
</evidence>
<name>A0A2W2BIJ6_9ACTN</name>